<dbReference type="GO" id="GO:0016020">
    <property type="term" value="C:membrane"/>
    <property type="evidence" value="ECO:0007669"/>
    <property type="project" value="TreeGrafter"/>
</dbReference>
<reference evidence="3 4" key="1">
    <citation type="journal article" date="2004" name="Syst. Appl. Microbiol.">
        <title>Cryptoendolithic actinomycetes from antarctic sandstone rock samples: Micromonospora endolithica sp. nov. and two isolates related to Micromonospora coerulea Jensen 1932.</title>
        <authorList>
            <person name="Hirsch P."/>
            <person name="Mevs U."/>
            <person name="Kroppenstedt R.M."/>
            <person name="Schumann P."/>
            <person name="Stackebrandt E."/>
        </authorList>
    </citation>
    <scope>NUCLEOTIDE SEQUENCE [LARGE SCALE GENOMIC DNA]</scope>
    <source>
        <strain evidence="3 4">JCM 12677</strain>
    </source>
</reference>
<dbReference type="Gene3D" id="3.40.50.1820">
    <property type="entry name" value="alpha/beta hydrolase"/>
    <property type="match status" value="1"/>
</dbReference>
<proteinExistence type="predicted"/>
<dbReference type="Pfam" id="PF00561">
    <property type="entry name" value="Abhydrolase_1"/>
    <property type="match status" value="1"/>
</dbReference>
<dbReference type="OrthoDB" id="495620at2"/>
<dbReference type="EMBL" id="RBAK01000006">
    <property type="protein sequence ID" value="RKN45345.1"/>
    <property type="molecule type" value="Genomic_DNA"/>
</dbReference>
<sequence length="258" mass="27074">MGYARAGSLDVYYEEHGEGDPPLLLLHGALATIETSFAAVLPELAKCRRVVAVEQQGHGRTRAGDHPLTLESMADDTAAVLDQLGAGPVDVLGYDLGAGVALHLAARRPDLVRRLVFVGHAFDRDGFHPGVLDGVARLTPAMLVGSPFERAYAAVAPDPSGFATLVERTVALETGMTDLHPDEVRALAAPTLVVVGDADLVRPEHALRMFRLRGGGVPGDLVGLPAAQLAVLPGTSHAALLARPDLLLALVLPFLQAH</sequence>
<name>A0A3A9ZAU7_9ACTN</name>
<dbReference type="AlphaFoldDB" id="A0A3A9ZAU7"/>
<protein>
    <submittedName>
        <fullName evidence="3">Alpha/beta hydrolase</fullName>
    </submittedName>
</protein>
<evidence type="ECO:0000256" key="1">
    <source>
        <dbReference type="ARBA" id="ARBA00022801"/>
    </source>
</evidence>
<dbReference type="PANTHER" id="PTHR43798">
    <property type="entry name" value="MONOACYLGLYCEROL LIPASE"/>
    <property type="match status" value="1"/>
</dbReference>
<evidence type="ECO:0000313" key="3">
    <source>
        <dbReference type="EMBL" id="RKN45345.1"/>
    </source>
</evidence>
<dbReference type="PANTHER" id="PTHR43798:SF31">
    <property type="entry name" value="AB HYDROLASE SUPERFAMILY PROTEIN YCLE"/>
    <property type="match status" value="1"/>
</dbReference>
<evidence type="ECO:0000313" key="4">
    <source>
        <dbReference type="Proteomes" id="UP000281726"/>
    </source>
</evidence>
<feature type="domain" description="AB hydrolase-1" evidence="2">
    <location>
        <begin position="21"/>
        <end position="134"/>
    </location>
</feature>
<comment type="caution">
    <text evidence="3">The sequence shown here is derived from an EMBL/GenBank/DDBJ whole genome shotgun (WGS) entry which is preliminary data.</text>
</comment>
<keyword evidence="4" id="KW-1185">Reference proteome</keyword>
<dbReference type="GO" id="GO:0016787">
    <property type="term" value="F:hydrolase activity"/>
    <property type="evidence" value="ECO:0007669"/>
    <property type="project" value="UniProtKB-KW"/>
</dbReference>
<dbReference type="RefSeq" id="WP_120729409.1">
    <property type="nucleotide sequence ID" value="NZ_RBAK01000006.1"/>
</dbReference>
<dbReference type="InterPro" id="IPR029058">
    <property type="entry name" value="AB_hydrolase_fold"/>
</dbReference>
<dbReference type="SUPFAM" id="SSF53474">
    <property type="entry name" value="alpha/beta-Hydrolases"/>
    <property type="match status" value="1"/>
</dbReference>
<organism evidence="3 4">
    <name type="scientific">Micromonospora endolithica</name>
    <dbReference type="NCBI Taxonomy" id="230091"/>
    <lineage>
        <taxon>Bacteria</taxon>
        <taxon>Bacillati</taxon>
        <taxon>Actinomycetota</taxon>
        <taxon>Actinomycetes</taxon>
        <taxon>Micromonosporales</taxon>
        <taxon>Micromonosporaceae</taxon>
        <taxon>Micromonospora</taxon>
    </lineage>
</organism>
<accession>A0A3A9ZAU7</accession>
<dbReference type="Proteomes" id="UP000281726">
    <property type="component" value="Unassembled WGS sequence"/>
</dbReference>
<dbReference type="InterPro" id="IPR000073">
    <property type="entry name" value="AB_hydrolase_1"/>
</dbReference>
<evidence type="ECO:0000259" key="2">
    <source>
        <dbReference type="Pfam" id="PF00561"/>
    </source>
</evidence>
<keyword evidence="1 3" id="KW-0378">Hydrolase</keyword>
<dbReference type="InterPro" id="IPR050266">
    <property type="entry name" value="AB_hydrolase_sf"/>
</dbReference>
<gene>
    <name evidence="3" type="ORF">D7223_17155</name>
</gene>